<dbReference type="InterPro" id="IPR011333">
    <property type="entry name" value="SKP1/BTB/POZ_sf"/>
</dbReference>
<feature type="domain" description="BTB" evidence="2">
    <location>
        <begin position="21"/>
        <end position="51"/>
    </location>
</feature>
<keyword evidence="3" id="KW-1185">Reference proteome</keyword>
<dbReference type="AlphaFoldDB" id="A0A914GXD4"/>
<dbReference type="Proteomes" id="UP000887572">
    <property type="component" value="Unplaced"/>
</dbReference>
<evidence type="ECO:0000313" key="4">
    <source>
        <dbReference type="WBParaSite" id="Gr19_v10_g12044.t1"/>
    </source>
</evidence>
<dbReference type="Pfam" id="PF00651">
    <property type="entry name" value="BTB"/>
    <property type="match status" value="1"/>
</dbReference>
<dbReference type="Gene3D" id="3.30.710.10">
    <property type="entry name" value="Potassium Channel Kv1.1, Chain A"/>
    <property type="match status" value="1"/>
</dbReference>
<evidence type="ECO:0000313" key="3">
    <source>
        <dbReference type="Proteomes" id="UP000887572"/>
    </source>
</evidence>
<feature type="compositionally biased region" description="Basic and acidic residues" evidence="1">
    <location>
        <begin position="78"/>
        <end position="165"/>
    </location>
</feature>
<proteinExistence type="predicted"/>
<evidence type="ECO:0000256" key="1">
    <source>
        <dbReference type="SAM" id="MobiDB-lite"/>
    </source>
</evidence>
<dbReference type="WBParaSite" id="Gr19_v10_g12044.t1">
    <property type="protein sequence ID" value="Gr19_v10_g12044.t1"/>
    <property type="gene ID" value="Gr19_v10_g12044"/>
</dbReference>
<dbReference type="PROSITE" id="PS50097">
    <property type="entry name" value="BTB"/>
    <property type="match status" value="1"/>
</dbReference>
<feature type="region of interest" description="Disordered" evidence="1">
    <location>
        <begin position="59"/>
        <end position="185"/>
    </location>
</feature>
<name>A0A914GXD4_GLORO</name>
<protein>
    <submittedName>
        <fullName evidence="4">BTB domain-containing protein</fullName>
    </submittedName>
</protein>
<accession>A0A914GXD4</accession>
<organism evidence="3 4">
    <name type="scientific">Globodera rostochiensis</name>
    <name type="common">Golden nematode worm</name>
    <name type="synonym">Heterodera rostochiensis</name>
    <dbReference type="NCBI Taxonomy" id="31243"/>
    <lineage>
        <taxon>Eukaryota</taxon>
        <taxon>Metazoa</taxon>
        <taxon>Ecdysozoa</taxon>
        <taxon>Nematoda</taxon>
        <taxon>Chromadorea</taxon>
        <taxon>Rhabditida</taxon>
        <taxon>Tylenchina</taxon>
        <taxon>Tylenchomorpha</taxon>
        <taxon>Tylenchoidea</taxon>
        <taxon>Heteroderidae</taxon>
        <taxon>Heteroderinae</taxon>
        <taxon>Globodera</taxon>
    </lineage>
</organism>
<sequence>MSDFGCGRKCLGRMLSTGNDADVKFLAPGKCVLKAHRAILNAASIVFKKMFYREAENANAKATQGNGLSILPPISCRKPTEESKNSEELGKQKKLDEAKKKEAEEQLKKKLKEEQRKKEEAEEQRKKKLKEEQRKKKEAEEQLKKKLKEEQRKTKAQEQRKKGTDDPCCSSHLPWGAYGLDSKHK</sequence>
<dbReference type="InterPro" id="IPR000210">
    <property type="entry name" value="BTB/POZ_dom"/>
</dbReference>
<reference evidence="4" key="1">
    <citation type="submission" date="2022-11" db="UniProtKB">
        <authorList>
            <consortium name="WormBaseParasite"/>
        </authorList>
    </citation>
    <scope>IDENTIFICATION</scope>
</reference>
<dbReference type="SUPFAM" id="SSF54695">
    <property type="entry name" value="POZ domain"/>
    <property type="match status" value="1"/>
</dbReference>
<evidence type="ECO:0000259" key="2">
    <source>
        <dbReference type="PROSITE" id="PS50097"/>
    </source>
</evidence>